<evidence type="ECO:0000313" key="2">
    <source>
        <dbReference type="EMBL" id="EBA09090.1"/>
    </source>
</evidence>
<dbReference type="InterPro" id="IPR007936">
    <property type="entry name" value="VapE-like_dom"/>
</dbReference>
<reference evidence="2 3" key="1">
    <citation type="submission" date="2006-06" db="EMBL/GenBank/DDBJ databases">
        <authorList>
            <person name="Moran M.A."/>
            <person name="Ferriera S."/>
            <person name="Johnson J."/>
            <person name="Kravitz S."/>
            <person name="Beeson K."/>
            <person name="Sutton G."/>
            <person name="Rogers Y.-H."/>
            <person name="Friedman R."/>
            <person name="Frazier M."/>
            <person name="Venter J.C."/>
        </authorList>
    </citation>
    <scope>NUCLEOTIDE SEQUENCE [LARGE SCALE GENOMIC DNA]</scope>
    <source>
        <strain evidence="2 3">E-37</strain>
    </source>
</reference>
<feature type="domain" description="Virulence-associated protein E-like" evidence="1">
    <location>
        <begin position="1"/>
        <end position="93"/>
    </location>
</feature>
<proteinExistence type="predicted"/>
<protein>
    <submittedName>
        <fullName evidence="2">DNA primase domain protein</fullName>
    </submittedName>
</protein>
<evidence type="ECO:0000259" key="1">
    <source>
        <dbReference type="Pfam" id="PF05272"/>
    </source>
</evidence>
<dbReference type="AlphaFoldDB" id="A3JZX5"/>
<organism evidence="2 3">
    <name type="scientific">Sagittula stellata (strain ATCC 700073 / DSM 11524 / E-37)</name>
    <dbReference type="NCBI Taxonomy" id="388399"/>
    <lineage>
        <taxon>Bacteria</taxon>
        <taxon>Pseudomonadati</taxon>
        <taxon>Pseudomonadota</taxon>
        <taxon>Alphaproteobacteria</taxon>
        <taxon>Rhodobacterales</taxon>
        <taxon>Roseobacteraceae</taxon>
        <taxon>Sagittula</taxon>
    </lineage>
</organism>
<keyword evidence="3" id="KW-1185">Reference proteome</keyword>
<sequence length="93" mass="10928">MITRIEEPGCKYDFMPILQGEQGKRKSTFIRMMGMGFTGELDFNYHDKKGMIESCLGRWVMEFPELVGFNKAESEHMKRFATAVEDDYRVPYE</sequence>
<dbReference type="eggNOG" id="COG5545">
    <property type="taxonomic scope" value="Bacteria"/>
</dbReference>
<evidence type="ECO:0000313" key="3">
    <source>
        <dbReference type="Proteomes" id="UP000005713"/>
    </source>
</evidence>
<dbReference type="Proteomes" id="UP000005713">
    <property type="component" value="Unassembled WGS sequence"/>
</dbReference>
<name>A3JZX5_SAGS3</name>
<dbReference type="Pfam" id="PF05272">
    <property type="entry name" value="VapE-like_dom"/>
    <property type="match status" value="1"/>
</dbReference>
<comment type="caution">
    <text evidence="2">The sequence shown here is derived from an EMBL/GenBank/DDBJ whole genome shotgun (WGS) entry which is preliminary data.</text>
</comment>
<gene>
    <name evidence="2" type="ORF">SSE37_22649</name>
</gene>
<dbReference type="EMBL" id="AAYA01000003">
    <property type="protein sequence ID" value="EBA09090.1"/>
    <property type="molecule type" value="Genomic_DNA"/>
</dbReference>
<accession>A3JZX5</accession>